<sequence length="128" mass="14449">MWLVTRLNSNNDFGVPKMCFGTKGQATKKQRGTFGHPEDVLGDNGTGYQITGHLTLKTLSWDKGTGYQKNGIFGHPKATWDNYETFGHPKRCSWDNEDYQKQGHLDIPKMCLRTTGQATNNGTLDIRR</sequence>
<reference evidence="1 2" key="1">
    <citation type="journal article" date="2019" name="Sci. Rep.">
        <title>Orb-weaving spider Araneus ventricosus genome elucidates the spidroin gene catalogue.</title>
        <authorList>
            <person name="Kono N."/>
            <person name="Nakamura H."/>
            <person name="Ohtoshi R."/>
            <person name="Moran D.A.P."/>
            <person name="Shinohara A."/>
            <person name="Yoshida Y."/>
            <person name="Fujiwara M."/>
            <person name="Mori M."/>
            <person name="Tomita M."/>
            <person name="Arakawa K."/>
        </authorList>
    </citation>
    <scope>NUCLEOTIDE SEQUENCE [LARGE SCALE GENOMIC DNA]</scope>
</reference>
<dbReference type="Proteomes" id="UP000499080">
    <property type="component" value="Unassembled WGS sequence"/>
</dbReference>
<keyword evidence="2" id="KW-1185">Reference proteome</keyword>
<organism evidence="1 2">
    <name type="scientific">Araneus ventricosus</name>
    <name type="common">Orbweaver spider</name>
    <name type="synonym">Epeira ventricosa</name>
    <dbReference type="NCBI Taxonomy" id="182803"/>
    <lineage>
        <taxon>Eukaryota</taxon>
        <taxon>Metazoa</taxon>
        <taxon>Ecdysozoa</taxon>
        <taxon>Arthropoda</taxon>
        <taxon>Chelicerata</taxon>
        <taxon>Arachnida</taxon>
        <taxon>Araneae</taxon>
        <taxon>Araneomorphae</taxon>
        <taxon>Entelegynae</taxon>
        <taxon>Araneoidea</taxon>
        <taxon>Araneidae</taxon>
        <taxon>Araneus</taxon>
    </lineage>
</organism>
<accession>A0A4Y2MFT0</accession>
<protein>
    <submittedName>
        <fullName evidence="1">Uncharacterized protein</fullName>
    </submittedName>
</protein>
<comment type="caution">
    <text evidence="1">The sequence shown here is derived from an EMBL/GenBank/DDBJ whole genome shotgun (WGS) entry which is preliminary data.</text>
</comment>
<evidence type="ECO:0000313" key="2">
    <source>
        <dbReference type="Proteomes" id="UP000499080"/>
    </source>
</evidence>
<evidence type="ECO:0000313" key="1">
    <source>
        <dbReference type="EMBL" id="GBN25449.1"/>
    </source>
</evidence>
<gene>
    <name evidence="1" type="ORF">AVEN_172546_1</name>
</gene>
<dbReference type="EMBL" id="BGPR01007244">
    <property type="protein sequence ID" value="GBN25449.1"/>
    <property type="molecule type" value="Genomic_DNA"/>
</dbReference>
<proteinExistence type="predicted"/>
<dbReference type="AlphaFoldDB" id="A0A4Y2MFT0"/>
<name>A0A4Y2MFT0_ARAVE</name>